<comment type="function">
    <text evidence="5 7">Essential cell division protein that forms a contractile ring structure (Z ring) at the future cell division site. The regulation of the ring assembly controls the timing and the location of cell division. One of the functions of the FtsZ ring is to recruit other cell division proteins to the septum to produce a new cell wall between the dividing cells. Binds GTP and shows GTPase activity.</text>
</comment>
<evidence type="ECO:0000256" key="6">
    <source>
        <dbReference type="NCBIfam" id="TIGR00065"/>
    </source>
</evidence>
<dbReference type="InterPro" id="IPR018316">
    <property type="entry name" value="Tubulin/FtsZ_2-layer-sand-dom"/>
</dbReference>
<evidence type="ECO:0000259" key="9">
    <source>
        <dbReference type="SMART" id="SM00864"/>
    </source>
</evidence>
<feature type="binding site" evidence="5">
    <location>
        <position position="146"/>
    </location>
    <ligand>
        <name>GTP</name>
        <dbReference type="ChEBI" id="CHEBI:37565"/>
    </ligand>
</feature>
<feature type="compositionally biased region" description="Basic and acidic residues" evidence="8">
    <location>
        <begin position="422"/>
        <end position="431"/>
    </location>
</feature>
<feature type="compositionally biased region" description="Low complexity" evidence="8">
    <location>
        <begin position="362"/>
        <end position="374"/>
    </location>
</feature>
<keyword evidence="5 7" id="KW-0717">Septation</keyword>
<feature type="binding site" evidence="5">
    <location>
        <position position="150"/>
    </location>
    <ligand>
        <name>GTP</name>
        <dbReference type="ChEBI" id="CHEBI:37565"/>
    </ligand>
</feature>
<dbReference type="Gene3D" id="3.30.1330.20">
    <property type="entry name" value="Tubulin/FtsZ, C-terminal domain"/>
    <property type="match status" value="1"/>
</dbReference>
<evidence type="ECO:0000259" key="10">
    <source>
        <dbReference type="SMART" id="SM00865"/>
    </source>
</evidence>
<dbReference type="PANTHER" id="PTHR30314:SF3">
    <property type="entry name" value="MITOCHONDRIAL DIVISION PROTEIN FSZA"/>
    <property type="match status" value="1"/>
</dbReference>
<feature type="region of interest" description="Disordered" evidence="8">
    <location>
        <begin position="415"/>
        <end position="553"/>
    </location>
</feature>
<dbReference type="FunFam" id="3.40.50.1440:FF:000001">
    <property type="entry name" value="Cell division protein FtsZ"/>
    <property type="match status" value="1"/>
</dbReference>
<feature type="binding site" evidence="5">
    <location>
        <begin position="115"/>
        <end position="117"/>
    </location>
    <ligand>
        <name>GTP</name>
        <dbReference type="ChEBI" id="CHEBI:37565"/>
    </ligand>
</feature>
<dbReference type="InterPro" id="IPR024757">
    <property type="entry name" value="FtsZ_C"/>
</dbReference>
<gene>
    <name evidence="5" type="primary">ftsZ</name>
    <name evidence="11" type="ORF">ATL17_0798</name>
</gene>
<dbReference type="CDD" id="cd02201">
    <property type="entry name" value="FtsZ_type1"/>
    <property type="match status" value="1"/>
</dbReference>
<dbReference type="NCBIfam" id="TIGR00065">
    <property type="entry name" value="ftsZ"/>
    <property type="match status" value="1"/>
</dbReference>
<organism evidence="11 12">
    <name type="scientific">Maritalea mobilis</name>
    <dbReference type="NCBI Taxonomy" id="483324"/>
    <lineage>
        <taxon>Bacteria</taxon>
        <taxon>Pseudomonadati</taxon>
        <taxon>Pseudomonadota</taxon>
        <taxon>Alphaproteobacteria</taxon>
        <taxon>Hyphomicrobiales</taxon>
        <taxon>Devosiaceae</taxon>
        <taxon>Maritalea</taxon>
    </lineage>
</organism>
<feature type="region of interest" description="Disordered" evidence="8">
    <location>
        <begin position="348"/>
        <end position="375"/>
    </location>
</feature>
<dbReference type="GO" id="GO:0005737">
    <property type="term" value="C:cytoplasm"/>
    <property type="evidence" value="ECO:0007669"/>
    <property type="project" value="UniProtKB-SubCell"/>
</dbReference>
<feature type="domain" description="Tubulin/FtsZ 2-layer sandwich" evidence="10">
    <location>
        <begin position="214"/>
        <end position="332"/>
    </location>
</feature>
<dbReference type="PROSITE" id="PS01135">
    <property type="entry name" value="FTSZ_2"/>
    <property type="match status" value="1"/>
</dbReference>
<evidence type="ECO:0000256" key="3">
    <source>
        <dbReference type="ARBA" id="ARBA00022741"/>
    </source>
</evidence>
<feature type="compositionally biased region" description="Basic and acidic residues" evidence="8">
    <location>
        <begin position="466"/>
        <end position="475"/>
    </location>
</feature>
<dbReference type="InterPro" id="IPR020805">
    <property type="entry name" value="Cell_div_FtsZ_CS"/>
</dbReference>
<evidence type="ECO:0000256" key="7">
    <source>
        <dbReference type="RuleBase" id="RU000631"/>
    </source>
</evidence>
<dbReference type="FunFam" id="3.30.1330.20:FF:000011">
    <property type="entry name" value="Cell division protein FtsZ"/>
    <property type="match status" value="1"/>
</dbReference>
<dbReference type="GO" id="GO:0051258">
    <property type="term" value="P:protein polymerization"/>
    <property type="evidence" value="ECO:0007669"/>
    <property type="project" value="UniProtKB-UniRule"/>
</dbReference>
<name>A0A4R6VVP1_9HYPH</name>
<keyword evidence="5 7" id="KW-0131">Cell cycle</keyword>
<dbReference type="Gene3D" id="3.40.50.1440">
    <property type="entry name" value="Tubulin/FtsZ, GTPase domain"/>
    <property type="match status" value="1"/>
</dbReference>
<dbReference type="InterPro" id="IPR037103">
    <property type="entry name" value="Tubulin/FtsZ-like_C"/>
</dbReference>
<evidence type="ECO:0000256" key="5">
    <source>
        <dbReference type="HAMAP-Rule" id="MF_00909"/>
    </source>
</evidence>
<feature type="binding site" evidence="5">
    <location>
        <position position="194"/>
    </location>
    <ligand>
        <name>GTP</name>
        <dbReference type="ChEBI" id="CHEBI:37565"/>
    </ligand>
</feature>
<evidence type="ECO:0000256" key="4">
    <source>
        <dbReference type="ARBA" id="ARBA00023134"/>
    </source>
</evidence>
<evidence type="ECO:0000256" key="2">
    <source>
        <dbReference type="ARBA" id="ARBA00022490"/>
    </source>
</evidence>
<feature type="binding site" evidence="5">
    <location>
        <begin position="28"/>
        <end position="32"/>
    </location>
    <ligand>
        <name>GTP</name>
        <dbReference type="ChEBI" id="CHEBI:37565"/>
    </ligand>
</feature>
<keyword evidence="2 5" id="KW-0963">Cytoplasm</keyword>
<feature type="domain" description="Tubulin/FtsZ GTPase" evidence="9">
    <location>
        <begin position="20"/>
        <end position="212"/>
    </location>
</feature>
<dbReference type="InterPro" id="IPR036525">
    <property type="entry name" value="Tubulin/FtsZ_GTPase_sf"/>
</dbReference>
<dbReference type="HAMAP" id="MF_00909">
    <property type="entry name" value="FtsZ"/>
    <property type="match status" value="1"/>
</dbReference>
<comment type="caution">
    <text evidence="11">The sequence shown here is derived from an EMBL/GenBank/DDBJ whole genome shotgun (WGS) entry which is preliminary data.</text>
</comment>
<dbReference type="GO" id="GO:0005525">
    <property type="term" value="F:GTP binding"/>
    <property type="evidence" value="ECO:0007669"/>
    <property type="project" value="UniProtKB-UniRule"/>
</dbReference>
<dbReference type="SUPFAM" id="SSF55307">
    <property type="entry name" value="Tubulin C-terminal domain-like"/>
    <property type="match status" value="1"/>
</dbReference>
<evidence type="ECO:0000256" key="1">
    <source>
        <dbReference type="ARBA" id="ARBA00009690"/>
    </source>
</evidence>
<evidence type="ECO:0000313" key="11">
    <source>
        <dbReference type="EMBL" id="TDQ66794.1"/>
    </source>
</evidence>
<dbReference type="PANTHER" id="PTHR30314">
    <property type="entry name" value="CELL DIVISION PROTEIN FTSZ-RELATED"/>
    <property type="match status" value="1"/>
</dbReference>
<dbReference type="PRINTS" id="PR00423">
    <property type="entry name" value="CELLDVISFTSZ"/>
</dbReference>
<dbReference type="EMBL" id="SNYR01000001">
    <property type="protein sequence ID" value="TDQ66794.1"/>
    <property type="molecule type" value="Genomic_DNA"/>
</dbReference>
<dbReference type="AlphaFoldDB" id="A0A4R6VVP1"/>
<feature type="compositionally biased region" description="Polar residues" evidence="8">
    <location>
        <begin position="525"/>
        <end position="540"/>
    </location>
</feature>
<keyword evidence="4 5" id="KW-0342">GTP-binding</keyword>
<dbReference type="GO" id="GO:0000917">
    <property type="term" value="P:division septum assembly"/>
    <property type="evidence" value="ECO:0007669"/>
    <property type="project" value="UniProtKB-KW"/>
</dbReference>
<sequence length="553" mass="59116">MGPEMSIKLQIPDIQELKPRITVFGVGGAGGNAVNNMIDSGLEGVEFVVANTDAQALALSKAERVVQLGVGVTEGLGAGSHPEVGRAAAEETIDEITDHLNGSHMCFITAGMGGGTGTGAAPVVARAAREQGILTVGVVTKPFQFEGARRMRLAEDGIDELHRHVDTLIVIPNQNLFRVANEKTTFADAFSMADEVLFSGVACITDLMVKEGLINLDFADVRAVMRGMGKAMMGTGEAEGEDRARHAAEAAIANPLLDDISMQGARGLLISITGGSDLTLYEVDEAASRIREEVDSDANIILGATFDDSLDGQIRVSVVATGTDAAMVQAMDPVEPNAERAIRVNREAPTAAPKPQHEVKSAAPQQEAPKAEAAPADELDMAMQKAVNEALGAKPNHQAPQKEDVMVEPYRPSAEPLAQLDDEPKPRDVEPRPTYVPQSAERVAPRRMPRTDELPRVAQESVAHAQQDEQKEPRNARALFRRLASNVGLQGKEEFDEKKADDAMARNAVEASPQRPSKPMGAQGQLDQTGRPTAQPTAQKEQLEIPSFLKRHG</sequence>
<accession>A0A4R6VVP1</accession>
<keyword evidence="3 5" id="KW-0547">Nucleotide-binding</keyword>
<dbReference type="Pfam" id="PF00091">
    <property type="entry name" value="Tubulin"/>
    <property type="match status" value="1"/>
</dbReference>
<comment type="similarity">
    <text evidence="1 5 7">Belongs to the FtsZ family.</text>
</comment>
<keyword evidence="12" id="KW-1185">Reference proteome</keyword>
<evidence type="ECO:0000313" key="12">
    <source>
        <dbReference type="Proteomes" id="UP000295391"/>
    </source>
</evidence>
<evidence type="ECO:0000256" key="8">
    <source>
        <dbReference type="SAM" id="MobiDB-lite"/>
    </source>
</evidence>
<dbReference type="Pfam" id="PF12327">
    <property type="entry name" value="FtsZ_C"/>
    <property type="match status" value="1"/>
</dbReference>
<keyword evidence="5 7" id="KW-0132">Cell division</keyword>
<dbReference type="Proteomes" id="UP000295391">
    <property type="component" value="Unassembled WGS sequence"/>
</dbReference>
<dbReference type="InterPro" id="IPR008280">
    <property type="entry name" value="Tub_FtsZ_C"/>
</dbReference>
<protein>
    <recommendedName>
        <fullName evidence="5 6">Cell division protein FtsZ</fullName>
    </recommendedName>
</protein>
<dbReference type="SUPFAM" id="SSF52490">
    <property type="entry name" value="Tubulin nucleotide-binding domain-like"/>
    <property type="match status" value="1"/>
</dbReference>
<comment type="subcellular location">
    <subcellularLocation>
        <location evidence="5">Cytoplasm</location>
    </subcellularLocation>
    <text evidence="5">Assembles at midcell at the inner surface of the cytoplasmic membrane.</text>
</comment>
<reference evidence="11 12" key="1">
    <citation type="submission" date="2019-03" db="EMBL/GenBank/DDBJ databases">
        <title>Genomic Encyclopedia of Type Strains, Phase III (KMG-III): the genomes of soil and plant-associated and newly described type strains.</title>
        <authorList>
            <person name="Whitman W."/>
        </authorList>
    </citation>
    <scope>NUCLEOTIDE SEQUENCE [LARGE SCALE GENOMIC DNA]</scope>
    <source>
        <strain evidence="11 12">CGMCC 1.7002</strain>
    </source>
</reference>
<proteinExistence type="inferred from homology"/>
<dbReference type="GO" id="GO:0003924">
    <property type="term" value="F:GTPase activity"/>
    <property type="evidence" value="ECO:0007669"/>
    <property type="project" value="UniProtKB-UniRule"/>
</dbReference>
<dbReference type="GO" id="GO:0032153">
    <property type="term" value="C:cell division site"/>
    <property type="evidence" value="ECO:0007669"/>
    <property type="project" value="UniProtKB-UniRule"/>
</dbReference>
<dbReference type="SMART" id="SM00864">
    <property type="entry name" value="Tubulin"/>
    <property type="match status" value="1"/>
</dbReference>
<feature type="compositionally biased region" description="Basic and acidic residues" evidence="8">
    <location>
        <begin position="491"/>
        <end position="504"/>
    </location>
</feature>
<dbReference type="SMART" id="SM00865">
    <property type="entry name" value="Tubulin_C"/>
    <property type="match status" value="1"/>
</dbReference>
<dbReference type="GO" id="GO:0043093">
    <property type="term" value="P:FtsZ-dependent cytokinesis"/>
    <property type="evidence" value="ECO:0007669"/>
    <property type="project" value="UniProtKB-UniRule"/>
</dbReference>
<dbReference type="InterPro" id="IPR000158">
    <property type="entry name" value="Cell_div_FtsZ"/>
</dbReference>
<comment type="subunit">
    <text evidence="5">Homodimer. Polymerizes to form a dynamic ring structure in a strictly GTP-dependent manner. Interacts directly with several other division proteins.</text>
</comment>
<dbReference type="PROSITE" id="PS01134">
    <property type="entry name" value="FTSZ_1"/>
    <property type="match status" value="1"/>
</dbReference>
<dbReference type="InterPro" id="IPR045061">
    <property type="entry name" value="FtsZ/CetZ"/>
</dbReference>
<dbReference type="InterPro" id="IPR003008">
    <property type="entry name" value="Tubulin_FtsZ_GTPase"/>
</dbReference>